<dbReference type="EMBL" id="CP023401">
    <property type="protein sequence ID" value="ATC35815.1"/>
    <property type="molecule type" value="Genomic_DNA"/>
</dbReference>
<dbReference type="GeneID" id="56684037"/>
<protein>
    <submittedName>
        <fullName evidence="5">AraC family transcriptional regulator</fullName>
    </submittedName>
</protein>
<keyword evidence="2" id="KW-0238">DNA-binding</keyword>
<evidence type="ECO:0000256" key="3">
    <source>
        <dbReference type="ARBA" id="ARBA00023163"/>
    </source>
</evidence>
<evidence type="ECO:0000313" key="5">
    <source>
        <dbReference type="EMBL" id="ATC35815.1"/>
    </source>
</evidence>
<keyword evidence="3" id="KW-0804">Transcription</keyword>
<keyword evidence="1" id="KW-0805">Transcription regulation</keyword>
<evidence type="ECO:0000256" key="2">
    <source>
        <dbReference type="ARBA" id="ARBA00023125"/>
    </source>
</evidence>
<dbReference type="PANTHER" id="PTHR43280:SF34">
    <property type="entry name" value="ARAC-FAMILY TRANSCRIPTIONAL REGULATOR"/>
    <property type="match status" value="1"/>
</dbReference>
<dbReference type="Pfam" id="PF12833">
    <property type="entry name" value="HTH_18"/>
    <property type="match status" value="1"/>
</dbReference>
<organism evidence="5 6">
    <name type="scientific">Elizabethkingia anophelis R26</name>
    <dbReference type="NCBI Taxonomy" id="1246994"/>
    <lineage>
        <taxon>Bacteria</taxon>
        <taxon>Pseudomonadati</taxon>
        <taxon>Bacteroidota</taxon>
        <taxon>Flavobacteriia</taxon>
        <taxon>Flavobacteriales</taxon>
        <taxon>Weeksellaceae</taxon>
        <taxon>Elizabethkingia</taxon>
    </lineage>
</organism>
<dbReference type="InterPro" id="IPR018060">
    <property type="entry name" value="HTH_AraC"/>
</dbReference>
<dbReference type="PANTHER" id="PTHR43280">
    <property type="entry name" value="ARAC-FAMILY TRANSCRIPTIONAL REGULATOR"/>
    <property type="match status" value="1"/>
</dbReference>
<dbReference type="InterPro" id="IPR009057">
    <property type="entry name" value="Homeodomain-like_sf"/>
</dbReference>
<sequence>MSNLINTNPKYLSQLINKHKGKNFCGYINYLRINYIINKLYNNTLYREYKISYLAEECGYSSLQVFINAFRKETGMTPYYFIKQLKDENNKQQ</sequence>
<gene>
    <name evidence="5" type="ORF">BAZ09_006115</name>
</gene>
<evidence type="ECO:0000313" key="6">
    <source>
        <dbReference type="Proteomes" id="UP000190057"/>
    </source>
</evidence>
<evidence type="ECO:0000259" key="4">
    <source>
        <dbReference type="PROSITE" id="PS01124"/>
    </source>
</evidence>
<proteinExistence type="predicted"/>
<dbReference type="PROSITE" id="PS01124">
    <property type="entry name" value="HTH_ARAC_FAMILY_2"/>
    <property type="match status" value="1"/>
</dbReference>
<dbReference type="SUPFAM" id="SSF46689">
    <property type="entry name" value="Homeodomain-like"/>
    <property type="match status" value="1"/>
</dbReference>
<feature type="domain" description="HTH araC/xylS-type" evidence="4">
    <location>
        <begin position="1"/>
        <end position="84"/>
    </location>
</feature>
<dbReference type="Gene3D" id="1.10.10.60">
    <property type="entry name" value="Homeodomain-like"/>
    <property type="match status" value="2"/>
</dbReference>
<dbReference type="SMART" id="SM00342">
    <property type="entry name" value="HTH_ARAC"/>
    <property type="match status" value="1"/>
</dbReference>
<dbReference type="RefSeq" id="WP_009088924.1">
    <property type="nucleotide sequence ID" value="NZ_ANIW01000038.1"/>
</dbReference>
<name>A0ABN5BQW1_9FLAO</name>
<reference evidence="5 6" key="1">
    <citation type="submission" date="2017-09" db="EMBL/GenBank/DDBJ databases">
        <title>Complete circularized genomes of four mosquito-derived Elizabethkingia anophelis isolates.</title>
        <authorList>
            <person name="Nicholson A.C."/>
            <person name="Xu J."/>
        </authorList>
    </citation>
    <scope>NUCLEOTIDE SEQUENCE [LARGE SCALE GENOMIC DNA]</scope>
    <source>
        <strain evidence="5 6">R26</strain>
    </source>
</reference>
<keyword evidence="6" id="KW-1185">Reference proteome</keyword>
<evidence type="ECO:0000256" key="1">
    <source>
        <dbReference type="ARBA" id="ARBA00023015"/>
    </source>
</evidence>
<accession>A0ABN5BQW1</accession>
<dbReference type="Proteomes" id="UP000190057">
    <property type="component" value="Chromosome"/>
</dbReference>